<dbReference type="GO" id="GO:0009254">
    <property type="term" value="P:peptidoglycan turnover"/>
    <property type="evidence" value="ECO:0007669"/>
    <property type="project" value="TreeGrafter"/>
</dbReference>
<dbReference type="Pfam" id="PF00933">
    <property type="entry name" value="Glyco_hydro_3"/>
    <property type="match status" value="1"/>
</dbReference>
<dbReference type="InterPro" id="IPR036962">
    <property type="entry name" value="Glyco_hydro_3_N_sf"/>
</dbReference>
<comment type="caution">
    <text evidence="9">The sequence shown here is derived from an EMBL/GenBank/DDBJ whole genome shotgun (WGS) entry which is preliminary data.</text>
</comment>
<evidence type="ECO:0000256" key="5">
    <source>
        <dbReference type="ARBA" id="ARBA00023295"/>
    </source>
</evidence>
<keyword evidence="7" id="KW-0732">Signal</keyword>
<reference evidence="9 10" key="1">
    <citation type="submission" date="2018-04" db="EMBL/GenBank/DDBJ databases">
        <title>Genomic Encyclopedia of Type Strains, Phase IV (KMG-IV): sequencing the most valuable type-strain genomes for metagenomic binning, comparative biology and taxonomic classification.</title>
        <authorList>
            <person name="Goeker M."/>
        </authorList>
    </citation>
    <scope>NUCLEOTIDE SEQUENCE [LARGE SCALE GENOMIC DNA]</scope>
    <source>
        <strain evidence="9 10">DSM 45771</strain>
    </source>
</reference>
<dbReference type="InterPro" id="IPR001764">
    <property type="entry name" value="Glyco_hydro_3_N"/>
</dbReference>
<dbReference type="GO" id="GO:0004563">
    <property type="term" value="F:beta-N-acetylhexosaminidase activity"/>
    <property type="evidence" value="ECO:0007669"/>
    <property type="project" value="UniProtKB-EC"/>
</dbReference>
<dbReference type="PANTHER" id="PTHR30480:SF13">
    <property type="entry name" value="BETA-HEXOSAMINIDASE"/>
    <property type="match status" value="1"/>
</dbReference>
<dbReference type="GO" id="GO:0005975">
    <property type="term" value="P:carbohydrate metabolic process"/>
    <property type="evidence" value="ECO:0007669"/>
    <property type="project" value="InterPro"/>
</dbReference>
<evidence type="ECO:0000256" key="1">
    <source>
        <dbReference type="ARBA" id="ARBA00001231"/>
    </source>
</evidence>
<feature type="compositionally biased region" description="Pro residues" evidence="6">
    <location>
        <begin position="45"/>
        <end position="54"/>
    </location>
</feature>
<proteinExistence type="inferred from homology"/>
<dbReference type="EMBL" id="QEKW01000008">
    <property type="protein sequence ID" value="PVZ08478.1"/>
    <property type="molecule type" value="Genomic_DNA"/>
</dbReference>
<keyword evidence="10" id="KW-1185">Reference proteome</keyword>
<evidence type="ECO:0000256" key="6">
    <source>
        <dbReference type="SAM" id="MobiDB-lite"/>
    </source>
</evidence>
<evidence type="ECO:0000256" key="3">
    <source>
        <dbReference type="ARBA" id="ARBA00012663"/>
    </source>
</evidence>
<feature type="signal peptide" evidence="7">
    <location>
        <begin position="1"/>
        <end position="41"/>
    </location>
</feature>
<dbReference type="PANTHER" id="PTHR30480">
    <property type="entry name" value="BETA-HEXOSAMINIDASE-RELATED"/>
    <property type="match status" value="1"/>
</dbReference>
<keyword evidence="5" id="KW-0326">Glycosidase</keyword>
<dbReference type="Gene3D" id="3.20.20.300">
    <property type="entry name" value="Glycoside hydrolase, family 3, N-terminal domain"/>
    <property type="match status" value="1"/>
</dbReference>
<dbReference type="InterPro" id="IPR050226">
    <property type="entry name" value="NagZ_Beta-hexosaminidase"/>
</dbReference>
<keyword evidence="4" id="KW-0378">Hydrolase</keyword>
<comment type="similarity">
    <text evidence="2">Belongs to the glycosyl hydrolase 3 family.</text>
</comment>
<evidence type="ECO:0000256" key="7">
    <source>
        <dbReference type="SAM" id="SignalP"/>
    </source>
</evidence>
<name>A0A2U1F8I7_9PSEU</name>
<evidence type="ECO:0000256" key="2">
    <source>
        <dbReference type="ARBA" id="ARBA00005336"/>
    </source>
</evidence>
<dbReference type="InterPro" id="IPR017853">
    <property type="entry name" value="GH"/>
</dbReference>
<feature type="domain" description="Glycoside hydrolase family 3 N-terminal" evidence="8">
    <location>
        <begin position="114"/>
        <end position="407"/>
    </location>
</feature>
<accession>A0A2U1F8I7</accession>
<dbReference type="SUPFAM" id="SSF51445">
    <property type="entry name" value="(Trans)glycosidases"/>
    <property type="match status" value="1"/>
</dbReference>
<dbReference type="Proteomes" id="UP000245639">
    <property type="component" value="Unassembled WGS sequence"/>
</dbReference>
<sequence length="424" mass="42158">MPVRHNPGTMPGARAATSGAPSRVLVALAAAVLALAPAACGAEPAAPPPAPGPSGAPGARSAPTSPTAAAPVDPAVACVDAVLGRLDTRGRAAQLVMAGVPADGLTEGGRAALAQGAGGVILTDAAGGEASATQVAATVREVQEAAEIPVIVAVDQEGGRVQDLAGDGFSRIPAAATQGRDVAGLRADAQDWAREMAGAGVTLDLAPVADVVDPALGEDNEPVGALDRGFGTDPQRVGRAVAAFVEGMEAGGVATTLKHFPGLGRVRENTDFADAADDVTGVDDPGLASFRAGIEAGAPVVMMSSAVYEKIDPDRRALFSRAVVTDLLRGRLGFTGVVTTDDVGAAAALADVPVGERAVRFVQAGGDQVLTVRPGDVSPMVAALAAEAADDPDFAGRLEESARRVLALKADRGVIGCEAPPTGR</sequence>
<evidence type="ECO:0000259" key="8">
    <source>
        <dbReference type="Pfam" id="PF00933"/>
    </source>
</evidence>
<organism evidence="9 10">
    <name type="scientific">Actinomycetospora cinnamomea</name>
    <dbReference type="NCBI Taxonomy" id="663609"/>
    <lineage>
        <taxon>Bacteria</taxon>
        <taxon>Bacillati</taxon>
        <taxon>Actinomycetota</taxon>
        <taxon>Actinomycetes</taxon>
        <taxon>Pseudonocardiales</taxon>
        <taxon>Pseudonocardiaceae</taxon>
        <taxon>Actinomycetospora</taxon>
    </lineage>
</organism>
<comment type="catalytic activity">
    <reaction evidence="1">
        <text>Hydrolysis of terminal non-reducing N-acetyl-D-hexosamine residues in N-acetyl-beta-D-hexosaminides.</text>
        <dbReference type="EC" id="3.2.1.52"/>
    </reaction>
</comment>
<evidence type="ECO:0000256" key="4">
    <source>
        <dbReference type="ARBA" id="ARBA00022801"/>
    </source>
</evidence>
<evidence type="ECO:0000313" key="9">
    <source>
        <dbReference type="EMBL" id="PVZ08478.1"/>
    </source>
</evidence>
<dbReference type="EC" id="3.2.1.52" evidence="3"/>
<feature type="compositionally biased region" description="Low complexity" evidence="6">
    <location>
        <begin position="56"/>
        <end position="71"/>
    </location>
</feature>
<dbReference type="AlphaFoldDB" id="A0A2U1F8I7"/>
<gene>
    <name evidence="9" type="ORF">C8D89_10873</name>
</gene>
<feature type="region of interest" description="Disordered" evidence="6">
    <location>
        <begin position="42"/>
        <end position="71"/>
    </location>
</feature>
<evidence type="ECO:0000313" key="10">
    <source>
        <dbReference type="Proteomes" id="UP000245639"/>
    </source>
</evidence>
<protein>
    <recommendedName>
        <fullName evidence="3">beta-N-acetylhexosaminidase</fullName>
        <ecNumber evidence="3">3.2.1.52</ecNumber>
    </recommendedName>
</protein>
<feature type="chain" id="PRO_5015613056" description="beta-N-acetylhexosaminidase" evidence="7">
    <location>
        <begin position="42"/>
        <end position="424"/>
    </location>
</feature>